<dbReference type="Proteomes" id="UP000309544">
    <property type="component" value="Unassembled WGS sequence"/>
</dbReference>
<comment type="caution">
    <text evidence="6">The sequence shown here is derived from an EMBL/GenBank/DDBJ whole genome shotgun (WGS) entry which is preliminary data.</text>
</comment>
<evidence type="ECO:0000256" key="2">
    <source>
        <dbReference type="ARBA" id="ARBA00010961"/>
    </source>
</evidence>
<evidence type="ECO:0000256" key="4">
    <source>
        <dbReference type="ARBA" id="ARBA00023125"/>
    </source>
</evidence>
<name>A0A5C4RS87_PROVB</name>
<proteinExistence type="inferred from homology"/>
<evidence type="ECO:0000256" key="5">
    <source>
        <dbReference type="ARBA" id="ARBA00023172"/>
    </source>
</evidence>
<dbReference type="GO" id="GO:0003677">
    <property type="term" value="F:DNA binding"/>
    <property type="evidence" value="ECO:0007669"/>
    <property type="project" value="UniProtKB-KW"/>
</dbReference>
<comment type="function">
    <text evidence="1">Required for the transposition of the insertion element.</text>
</comment>
<protein>
    <submittedName>
        <fullName evidence="6">Uncharacterized protein</fullName>
    </submittedName>
</protein>
<dbReference type="GO" id="GO:0006313">
    <property type="term" value="P:DNA transposition"/>
    <property type="evidence" value="ECO:0007669"/>
    <property type="project" value="InterPro"/>
</dbReference>
<gene>
    <name evidence="6" type="ORF">FGF68_10050</name>
</gene>
<sequence length="64" mass="7663">MLFAKIWGFSVSDYSAKSLIHDIYRAETEKKARTAYQRFQDRYRAKYPKAVENLMKDETSLFTF</sequence>
<dbReference type="Pfam" id="PF00872">
    <property type="entry name" value="Transposase_mut"/>
    <property type="match status" value="1"/>
</dbReference>
<evidence type="ECO:0000256" key="1">
    <source>
        <dbReference type="ARBA" id="ARBA00002190"/>
    </source>
</evidence>
<dbReference type="InterPro" id="IPR001207">
    <property type="entry name" value="Transposase_mutator"/>
</dbReference>
<dbReference type="EMBL" id="VDCI01000011">
    <property type="protein sequence ID" value="TNJ34203.1"/>
    <property type="molecule type" value="Genomic_DNA"/>
</dbReference>
<evidence type="ECO:0000313" key="7">
    <source>
        <dbReference type="Proteomes" id="UP000309544"/>
    </source>
</evidence>
<evidence type="ECO:0000313" key="6">
    <source>
        <dbReference type="EMBL" id="TNJ34203.1"/>
    </source>
</evidence>
<comment type="similarity">
    <text evidence="2">Belongs to the transposase mutator family.</text>
</comment>
<dbReference type="AlphaFoldDB" id="A0A5C4RS87"/>
<dbReference type="GO" id="GO:0004803">
    <property type="term" value="F:transposase activity"/>
    <property type="evidence" value="ECO:0007669"/>
    <property type="project" value="InterPro"/>
</dbReference>
<keyword evidence="3" id="KW-0815">Transposition</keyword>
<accession>A0A5C4RS87</accession>
<organism evidence="6 7">
    <name type="scientific">Prosthecochloris vibrioformis</name>
    <name type="common">Chlorobium vibrioforme</name>
    <dbReference type="NCBI Taxonomy" id="1098"/>
    <lineage>
        <taxon>Bacteria</taxon>
        <taxon>Pseudomonadati</taxon>
        <taxon>Chlorobiota</taxon>
        <taxon>Chlorobiia</taxon>
        <taxon>Chlorobiales</taxon>
        <taxon>Chlorobiaceae</taxon>
        <taxon>Prosthecochloris</taxon>
    </lineage>
</organism>
<keyword evidence="5" id="KW-0233">DNA recombination</keyword>
<keyword evidence="4" id="KW-0238">DNA-binding</keyword>
<evidence type="ECO:0000256" key="3">
    <source>
        <dbReference type="ARBA" id="ARBA00022578"/>
    </source>
</evidence>
<keyword evidence="7" id="KW-1185">Reference proteome</keyword>
<reference evidence="6 7" key="1">
    <citation type="submission" date="2019-05" db="EMBL/GenBank/DDBJ databases">
        <title>Draft Whole-Genome sequence of the green sulfur bacterium Prosthecochloris vibrioformis DSM 260.</title>
        <authorList>
            <person name="Meyer T.E."/>
            <person name="Kyndt J.A."/>
        </authorList>
    </citation>
    <scope>NUCLEOTIDE SEQUENCE [LARGE SCALE GENOMIC DNA]</scope>
    <source>
        <strain evidence="6 7">DSM 260</strain>
    </source>
</reference>